<organism evidence="2 3">
    <name type="scientific">Cryptococcus gattii EJB2</name>
    <dbReference type="NCBI Taxonomy" id="1296103"/>
    <lineage>
        <taxon>Eukaryota</taxon>
        <taxon>Fungi</taxon>
        <taxon>Dikarya</taxon>
        <taxon>Basidiomycota</taxon>
        <taxon>Agaricomycotina</taxon>
        <taxon>Tremellomycetes</taxon>
        <taxon>Tremellales</taxon>
        <taxon>Cryptococcaceae</taxon>
        <taxon>Cryptococcus</taxon>
        <taxon>Cryptococcus gattii species complex</taxon>
    </lineage>
</organism>
<sequence>MSWKSSPGVLASGPPMSSSSNPVINRIRPNPSGLSAFQREALVSSYGPSSSIQPKVRTEWDVLKENHRFIRDDEEAKDVSWEERLARAYESKLFREFALSKKLALRWRTAPEVVNGIGEGTCASLRCKYHEPLQAPSPVSDHAVGFASLHSRAGSTDRDYGWNYPDEKGRTWKEKKPKIMPELKTFELPFVYMEARERKEALVKVRVCPRCTAKLLWKPGQGDMEEDLRGEARSRGKEKEKGDDKGSRKDRDRRTENLDKSAEDGEQRRRRKGKESERERSRSQSPRRHSRHHGEERGRSHRHHRD</sequence>
<keyword evidence="3" id="KW-1185">Reference proteome</keyword>
<dbReference type="InterPro" id="IPR019129">
    <property type="entry name" value="Folate-sensitive_fs_Fra10Ac1"/>
</dbReference>
<feature type="compositionally biased region" description="Basic and acidic residues" evidence="1">
    <location>
        <begin position="227"/>
        <end position="267"/>
    </location>
</feature>
<proteinExistence type="predicted"/>
<feature type="region of interest" description="Disordered" evidence="1">
    <location>
        <begin position="223"/>
        <end position="306"/>
    </location>
</feature>
<reference evidence="2 3" key="1">
    <citation type="submission" date="2015-01" db="EMBL/GenBank/DDBJ databases">
        <title>The Genome Sequence of Cryptococcus gattii EJB2.</title>
        <authorList>
            <consortium name="The Broad Institute Genomics Platform"/>
            <person name="Cuomo C."/>
            <person name="Litvintseva A."/>
            <person name="Chen Y."/>
            <person name="Heitman J."/>
            <person name="Sun S."/>
            <person name="Springer D."/>
            <person name="Dromer F."/>
            <person name="Young S."/>
            <person name="Zeng Q."/>
            <person name="Gargeya S."/>
            <person name="Abouelleil A."/>
            <person name="Alvarado L."/>
            <person name="Chapman S.B."/>
            <person name="Gainer-Dewar J."/>
            <person name="Goldberg J."/>
            <person name="Griggs A."/>
            <person name="Gujja S."/>
            <person name="Hansen M."/>
            <person name="Howarth C."/>
            <person name="Imamovic A."/>
            <person name="Larimer J."/>
            <person name="Murphy C."/>
            <person name="Naylor J."/>
            <person name="Pearson M."/>
            <person name="Priest M."/>
            <person name="Roberts A."/>
            <person name="Saif S."/>
            <person name="Shea T."/>
            <person name="Sykes S."/>
            <person name="Wortman J."/>
            <person name="Nusbaum C."/>
            <person name="Birren B."/>
        </authorList>
    </citation>
    <scope>NUCLEOTIDE SEQUENCE [LARGE SCALE GENOMIC DNA]</scope>
    <source>
        <strain evidence="2 3">EJB2</strain>
    </source>
</reference>
<accession>A0ABR5C1Z2</accession>
<dbReference type="Proteomes" id="UP000054272">
    <property type="component" value="Unassembled WGS sequence"/>
</dbReference>
<evidence type="ECO:0000313" key="3">
    <source>
        <dbReference type="Proteomes" id="UP000054272"/>
    </source>
</evidence>
<feature type="region of interest" description="Disordered" evidence="1">
    <location>
        <begin position="1"/>
        <end position="32"/>
    </location>
</feature>
<dbReference type="EMBL" id="KN848586">
    <property type="protein sequence ID" value="KIR81891.1"/>
    <property type="molecule type" value="Genomic_DNA"/>
</dbReference>
<protein>
    <submittedName>
        <fullName evidence="2">Protein FRA10AC1</fullName>
    </submittedName>
</protein>
<dbReference type="Pfam" id="PF09725">
    <property type="entry name" value="Fra10Ac1"/>
    <property type="match status" value="1"/>
</dbReference>
<name>A0ABR5C1Z2_9TREE</name>
<evidence type="ECO:0000313" key="2">
    <source>
        <dbReference type="EMBL" id="KIR81891.1"/>
    </source>
</evidence>
<evidence type="ECO:0000256" key="1">
    <source>
        <dbReference type="SAM" id="MobiDB-lite"/>
    </source>
</evidence>
<gene>
    <name evidence="2" type="ORF">I306_01202</name>
</gene>